<dbReference type="GO" id="GO:0001680">
    <property type="term" value="P:tRNA 3'-terminal CCA addition"/>
    <property type="evidence" value="ECO:0007669"/>
    <property type="project" value="UniProtKB-ARBA"/>
</dbReference>
<evidence type="ECO:0000256" key="1">
    <source>
        <dbReference type="ARBA" id="ARBA00007265"/>
    </source>
</evidence>
<feature type="region of interest" description="Disordered" evidence="4">
    <location>
        <begin position="35"/>
        <end position="112"/>
    </location>
</feature>
<keyword evidence="7" id="KW-1185">Reference proteome</keyword>
<evidence type="ECO:0000256" key="2">
    <source>
        <dbReference type="ARBA" id="ARBA00022679"/>
    </source>
</evidence>
<feature type="compositionally biased region" description="Polar residues" evidence="4">
    <location>
        <begin position="35"/>
        <end position="46"/>
    </location>
</feature>
<dbReference type="PANTHER" id="PTHR43051">
    <property type="entry name" value="POLYNUCLEOTIDE ADENYLYLTRANSFERASE FAMILY PROTEIN"/>
    <property type="match status" value="1"/>
</dbReference>
<dbReference type="Proteomes" id="UP000660262">
    <property type="component" value="Unassembled WGS sequence"/>
</dbReference>
<comment type="similarity">
    <text evidence="1 3">Belongs to the tRNA nucleotidyltransferase/poly(A) polymerase family.</text>
</comment>
<name>A0A830HXT0_9CHLO</name>
<keyword evidence="2 3" id="KW-0808">Transferase</keyword>
<protein>
    <recommendedName>
        <fullName evidence="5">Poly A polymerase head domain-containing protein</fullName>
    </recommendedName>
</protein>
<sequence length="755" mass="82142">MAPFFSGGGSASLPLVKSLHRSHLRTPCAMGCLRSLSSSTTPISQKKATRTAAAPNAGNATHPATDARDSSSAAAAAAAIETTHDDDAAPPTSSSSSSSTAAPTASRTLDEETMQVVRQRLHTMTNRCLDGPTWGLLSFLHSAGHHVYLVGGTVRDLAVGRTPKDIDVLTSASLDQVQRLFHRKSSQTGLTTGDGKSTIIPLIIGKRHPIVQVWRQTKGQGDSTDGTGKVREHLMDVSSFYTDAGVDEVPGFDDESVTTTPEQGYPCPPASNDAGWAKARAANAKRRDFTANALLYDPFKNELFDDVGGAYDLLVRRELRPVSGSAATCLFEDPARMLRAMRFASRTGLRISLGLHHVIASNVNKLANRLATPRFSHELHIMLAYGHSERALDLMMAYGLTNNVVPMLDKSVRTCEALALKRADMARGRMDVSELSDDDLPSWRQMRQISLGKLGNQHKDALMHDPTDNSTEMLQRRIEMLDSEADALAYKLELLEKDDHTSLARMWHVSPDSVEKAMRLSFARRVLQTLDAGCDIRSPCSPVEWLVALTAPVVLAQLHHAAAIFPRAAAAAASRRAIVSVSENPSTATLDSLAAERSYFDALNKLSNRLDVRALDRLLTSETGRRKLRMAQRGNPEALHHVVEQLYASVLSFTFMQLGKNGPVTTNNRMMRQAHRIFSEFGSLFAETASSDAPDLGALALDTARRACAPGNVAPSKLMLTYRCLDMLNRSLFSQEIASVSREVKRLLSLDADAV</sequence>
<dbReference type="OrthoDB" id="445712at2759"/>
<dbReference type="Gene3D" id="1.10.3090.10">
    <property type="entry name" value="cca-adding enzyme, domain 2"/>
    <property type="match status" value="1"/>
</dbReference>
<evidence type="ECO:0000256" key="3">
    <source>
        <dbReference type="RuleBase" id="RU003953"/>
    </source>
</evidence>
<comment type="caution">
    <text evidence="6">The sequence shown here is derived from an EMBL/GenBank/DDBJ whole genome shotgun (WGS) entry which is preliminary data.</text>
</comment>
<reference evidence="6" key="1">
    <citation type="submission" date="2020-10" db="EMBL/GenBank/DDBJ databases">
        <title>Unveiling of a novel bifunctional photoreceptor, Dualchrome1, isolated from a cosmopolitan green alga.</title>
        <authorList>
            <person name="Suzuki S."/>
            <person name="Kawachi M."/>
        </authorList>
    </citation>
    <scope>NUCLEOTIDE SEQUENCE</scope>
    <source>
        <strain evidence="6">NIES 2893</strain>
    </source>
</reference>
<dbReference type="Gene3D" id="3.30.460.10">
    <property type="entry name" value="Beta Polymerase, domain 2"/>
    <property type="match status" value="1"/>
</dbReference>
<organism evidence="6 7">
    <name type="scientific">Pycnococcus provasolii</name>
    <dbReference type="NCBI Taxonomy" id="41880"/>
    <lineage>
        <taxon>Eukaryota</taxon>
        <taxon>Viridiplantae</taxon>
        <taxon>Chlorophyta</taxon>
        <taxon>Pseudoscourfieldiophyceae</taxon>
        <taxon>Pseudoscourfieldiales</taxon>
        <taxon>Pycnococcaceae</taxon>
        <taxon>Pycnococcus</taxon>
    </lineage>
</organism>
<gene>
    <name evidence="6" type="ORF">PPROV_000845400</name>
</gene>
<dbReference type="AlphaFoldDB" id="A0A830HXT0"/>
<dbReference type="InterPro" id="IPR002646">
    <property type="entry name" value="PolA_pol_head_dom"/>
</dbReference>
<accession>A0A830HXT0</accession>
<feature type="compositionally biased region" description="Low complexity" evidence="4">
    <location>
        <begin position="89"/>
        <end position="106"/>
    </location>
</feature>
<dbReference type="GO" id="GO:0003723">
    <property type="term" value="F:RNA binding"/>
    <property type="evidence" value="ECO:0007669"/>
    <property type="project" value="UniProtKB-KW"/>
</dbReference>
<feature type="domain" description="Poly A polymerase head" evidence="5">
    <location>
        <begin position="147"/>
        <end position="314"/>
    </location>
</feature>
<dbReference type="SUPFAM" id="SSF81301">
    <property type="entry name" value="Nucleotidyltransferase"/>
    <property type="match status" value="1"/>
</dbReference>
<evidence type="ECO:0000259" key="5">
    <source>
        <dbReference type="Pfam" id="PF01743"/>
    </source>
</evidence>
<dbReference type="SUPFAM" id="SSF81891">
    <property type="entry name" value="Poly A polymerase C-terminal region-like"/>
    <property type="match status" value="1"/>
</dbReference>
<dbReference type="GO" id="GO:0016779">
    <property type="term" value="F:nucleotidyltransferase activity"/>
    <property type="evidence" value="ECO:0007669"/>
    <property type="project" value="InterPro"/>
</dbReference>
<feature type="compositionally biased region" description="Low complexity" evidence="4">
    <location>
        <begin position="70"/>
        <end position="81"/>
    </location>
</feature>
<evidence type="ECO:0000256" key="4">
    <source>
        <dbReference type="SAM" id="MobiDB-lite"/>
    </source>
</evidence>
<evidence type="ECO:0000313" key="7">
    <source>
        <dbReference type="Proteomes" id="UP000660262"/>
    </source>
</evidence>
<dbReference type="Pfam" id="PF01743">
    <property type="entry name" value="PolyA_pol"/>
    <property type="match status" value="1"/>
</dbReference>
<keyword evidence="3" id="KW-0694">RNA-binding</keyword>
<evidence type="ECO:0000313" key="6">
    <source>
        <dbReference type="EMBL" id="GHP09719.1"/>
    </source>
</evidence>
<proteinExistence type="inferred from homology"/>
<dbReference type="InterPro" id="IPR052191">
    <property type="entry name" value="tRNA_ntf/polyA_polymerase_I"/>
</dbReference>
<dbReference type="InterPro" id="IPR043519">
    <property type="entry name" value="NT_sf"/>
</dbReference>
<dbReference type="EMBL" id="BNJQ01000026">
    <property type="protein sequence ID" value="GHP09719.1"/>
    <property type="molecule type" value="Genomic_DNA"/>
</dbReference>
<dbReference type="PANTHER" id="PTHR43051:SF1">
    <property type="entry name" value="POLYNUCLEOTIDE ADENYLYLTRANSFERASE FAMILY PROTEIN"/>
    <property type="match status" value="1"/>
</dbReference>